<feature type="transmembrane region" description="Helical" evidence="7">
    <location>
        <begin position="222"/>
        <end position="243"/>
    </location>
</feature>
<dbReference type="EMBL" id="BAAAMN010000008">
    <property type="protein sequence ID" value="GAA2028006.1"/>
    <property type="molecule type" value="Genomic_DNA"/>
</dbReference>
<evidence type="ECO:0000256" key="1">
    <source>
        <dbReference type="ARBA" id="ARBA00004651"/>
    </source>
</evidence>
<evidence type="ECO:0000256" key="4">
    <source>
        <dbReference type="ARBA" id="ARBA00022692"/>
    </source>
</evidence>
<keyword evidence="3" id="KW-1003">Cell membrane</keyword>
<keyword evidence="2 7" id="KW-0813">Transport</keyword>
<organism evidence="10 11">
    <name type="scientific">Yaniella flava</name>
    <dbReference type="NCBI Taxonomy" id="287930"/>
    <lineage>
        <taxon>Bacteria</taxon>
        <taxon>Bacillati</taxon>
        <taxon>Actinomycetota</taxon>
        <taxon>Actinomycetes</taxon>
        <taxon>Micrococcales</taxon>
        <taxon>Micrococcaceae</taxon>
        <taxon>Yaniella</taxon>
    </lineage>
</organism>
<comment type="subcellular location">
    <subcellularLocation>
        <location evidence="1 7">Cell membrane</location>
        <topology evidence="1 7">Multi-pass membrane protein</topology>
    </subcellularLocation>
</comment>
<dbReference type="SUPFAM" id="SSF161098">
    <property type="entry name" value="MetI-like"/>
    <property type="match status" value="1"/>
</dbReference>
<evidence type="ECO:0000313" key="11">
    <source>
        <dbReference type="Proteomes" id="UP001501461"/>
    </source>
</evidence>
<evidence type="ECO:0000256" key="5">
    <source>
        <dbReference type="ARBA" id="ARBA00022989"/>
    </source>
</evidence>
<comment type="similarity">
    <text evidence="7">Belongs to the binding-protein-dependent transport system permease family.</text>
</comment>
<accession>A0ABP5FJT8</accession>
<evidence type="ECO:0000256" key="2">
    <source>
        <dbReference type="ARBA" id="ARBA00022448"/>
    </source>
</evidence>
<evidence type="ECO:0000256" key="7">
    <source>
        <dbReference type="RuleBase" id="RU363032"/>
    </source>
</evidence>
<gene>
    <name evidence="10" type="primary">phnE_1</name>
    <name evidence="10" type="ORF">GCM10009720_04700</name>
</gene>
<dbReference type="PROSITE" id="PS50928">
    <property type="entry name" value="ABC_TM1"/>
    <property type="match status" value="1"/>
</dbReference>
<dbReference type="PANTHER" id="PTHR30043">
    <property type="entry name" value="PHOSPHONATES TRANSPORT SYSTEM PERMEASE PROTEIN"/>
    <property type="match status" value="1"/>
</dbReference>
<dbReference type="CDD" id="cd06261">
    <property type="entry name" value="TM_PBP2"/>
    <property type="match status" value="1"/>
</dbReference>
<feature type="transmembrane region" description="Helical" evidence="7">
    <location>
        <begin position="249"/>
        <end position="270"/>
    </location>
</feature>
<dbReference type="Pfam" id="PF00528">
    <property type="entry name" value="BPD_transp_1"/>
    <property type="match status" value="1"/>
</dbReference>
<dbReference type="PANTHER" id="PTHR30043:SF1">
    <property type="entry name" value="ABC TRANSPORT SYSTEM PERMEASE PROTEIN P69"/>
    <property type="match status" value="1"/>
</dbReference>
<dbReference type="InterPro" id="IPR005769">
    <property type="entry name" value="PhnE/PtxC"/>
</dbReference>
<evidence type="ECO:0000256" key="8">
    <source>
        <dbReference type="SAM" id="MobiDB-lite"/>
    </source>
</evidence>
<sequence>MTLLTPTSRREGQHVTTTPTPPTRPSKLWSTLIAIVVALVILVATGTLDIQWRDLPEMPGQIWHYLQLMFTSPDWDRLPRALFEMWRSISMAWIGAILCVVVSIPLGMLAADGVGPAWLRTTLRVIFAVIRAFPEVIIAIILLTVTGLTPFTGALALAISGIGQQSKWTYETIESLPTGSTEAVRAAGGNVAEVTRWALWPAAAPSIISFALYRFEINIRTSAVLGLIGAGGIGSMLANYTNYREWETVGVLLIVVVVITMIVDTISGAIRRRIMEGSRARVVATDL</sequence>
<evidence type="ECO:0000313" key="10">
    <source>
        <dbReference type="EMBL" id="GAA2028006.1"/>
    </source>
</evidence>
<dbReference type="RefSeq" id="WP_343955987.1">
    <property type="nucleotide sequence ID" value="NZ_BAAAMN010000008.1"/>
</dbReference>
<feature type="transmembrane region" description="Helical" evidence="7">
    <location>
        <begin position="28"/>
        <end position="48"/>
    </location>
</feature>
<feature type="domain" description="ABC transmembrane type-1" evidence="9">
    <location>
        <begin position="85"/>
        <end position="267"/>
    </location>
</feature>
<dbReference type="Gene3D" id="1.10.3720.10">
    <property type="entry name" value="MetI-like"/>
    <property type="match status" value="1"/>
</dbReference>
<protein>
    <submittedName>
        <fullName evidence="10">Phosphonate ABC transporter, permease protein PhnE</fullName>
    </submittedName>
</protein>
<reference evidence="11" key="1">
    <citation type="journal article" date="2019" name="Int. J. Syst. Evol. Microbiol.">
        <title>The Global Catalogue of Microorganisms (GCM) 10K type strain sequencing project: providing services to taxonomists for standard genome sequencing and annotation.</title>
        <authorList>
            <consortium name="The Broad Institute Genomics Platform"/>
            <consortium name="The Broad Institute Genome Sequencing Center for Infectious Disease"/>
            <person name="Wu L."/>
            <person name="Ma J."/>
        </authorList>
    </citation>
    <scope>NUCLEOTIDE SEQUENCE [LARGE SCALE GENOMIC DNA]</scope>
    <source>
        <strain evidence="11">JCM 13595</strain>
    </source>
</reference>
<keyword evidence="5 7" id="KW-1133">Transmembrane helix</keyword>
<feature type="region of interest" description="Disordered" evidence="8">
    <location>
        <begin position="1"/>
        <end position="24"/>
    </location>
</feature>
<evidence type="ECO:0000256" key="3">
    <source>
        <dbReference type="ARBA" id="ARBA00022475"/>
    </source>
</evidence>
<evidence type="ECO:0000259" key="9">
    <source>
        <dbReference type="PROSITE" id="PS50928"/>
    </source>
</evidence>
<dbReference type="InterPro" id="IPR000515">
    <property type="entry name" value="MetI-like"/>
</dbReference>
<evidence type="ECO:0000256" key="6">
    <source>
        <dbReference type="ARBA" id="ARBA00023136"/>
    </source>
</evidence>
<keyword evidence="6 7" id="KW-0472">Membrane</keyword>
<keyword evidence="11" id="KW-1185">Reference proteome</keyword>
<feature type="transmembrane region" description="Helical" evidence="7">
    <location>
        <begin position="90"/>
        <end position="111"/>
    </location>
</feature>
<feature type="transmembrane region" description="Helical" evidence="7">
    <location>
        <begin position="140"/>
        <end position="162"/>
    </location>
</feature>
<dbReference type="Proteomes" id="UP001501461">
    <property type="component" value="Unassembled WGS sequence"/>
</dbReference>
<dbReference type="InterPro" id="IPR035906">
    <property type="entry name" value="MetI-like_sf"/>
</dbReference>
<name>A0ABP5FJT8_9MICC</name>
<dbReference type="NCBIfam" id="TIGR01097">
    <property type="entry name" value="PhnE"/>
    <property type="match status" value="1"/>
</dbReference>
<proteinExistence type="inferred from homology"/>
<comment type="caution">
    <text evidence="10">The sequence shown here is derived from an EMBL/GenBank/DDBJ whole genome shotgun (WGS) entry which is preliminary data.</text>
</comment>
<keyword evidence="4 7" id="KW-0812">Transmembrane</keyword>